<name>A0A0R3NC05_9BRAD</name>
<gene>
    <name evidence="1" type="ORF">CQ13_37995</name>
</gene>
<proteinExistence type="predicted"/>
<evidence type="ECO:0000313" key="1">
    <source>
        <dbReference type="EMBL" id="KRR29881.1"/>
    </source>
</evidence>
<keyword evidence="2" id="KW-1185">Reference proteome</keyword>
<reference evidence="1 2" key="1">
    <citation type="submission" date="2014-03" db="EMBL/GenBank/DDBJ databases">
        <title>Bradyrhizobium valentinum sp. nov., isolated from effective nodules of Lupinus mariae-josephae, a lupine endemic of basic-lime soils in Eastern Spain.</title>
        <authorList>
            <person name="Duran D."/>
            <person name="Rey L."/>
            <person name="Navarro A."/>
            <person name="Busquets A."/>
            <person name="Imperial J."/>
            <person name="Ruiz-Argueso T."/>
        </authorList>
    </citation>
    <scope>NUCLEOTIDE SEQUENCE [LARGE SCALE GENOMIC DNA]</scope>
    <source>
        <strain evidence="1 2">Ro19</strain>
    </source>
</reference>
<dbReference type="Gene3D" id="3.40.50.150">
    <property type="entry name" value="Vaccinia Virus protein VP39"/>
    <property type="match status" value="1"/>
</dbReference>
<accession>A0A0R3NC05</accession>
<organism evidence="1 2">
    <name type="scientific">Bradyrhizobium retamae</name>
    <dbReference type="NCBI Taxonomy" id="1300035"/>
    <lineage>
        <taxon>Bacteria</taxon>
        <taxon>Pseudomonadati</taxon>
        <taxon>Pseudomonadota</taxon>
        <taxon>Alphaproteobacteria</taxon>
        <taxon>Hyphomicrobiales</taxon>
        <taxon>Nitrobacteraceae</taxon>
        <taxon>Bradyrhizobium</taxon>
    </lineage>
</organism>
<dbReference type="Proteomes" id="UP000052023">
    <property type="component" value="Unassembled WGS sequence"/>
</dbReference>
<protein>
    <recommendedName>
        <fullName evidence="3">SAM-dependent methyltransferase</fullName>
    </recommendedName>
</protein>
<evidence type="ECO:0000313" key="2">
    <source>
        <dbReference type="Proteomes" id="UP000052023"/>
    </source>
</evidence>
<dbReference type="EMBL" id="LLYA01000007">
    <property type="protein sequence ID" value="KRR29881.1"/>
    <property type="molecule type" value="Genomic_DNA"/>
</dbReference>
<dbReference type="AlphaFoldDB" id="A0A0R3NC05"/>
<comment type="caution">
    <text evidence="1">The sequence shown here is derived from an EMBL/GenBank/DDBJ whole genome shotgun (WGS) entry which is preliminary data.</text>
</comment>
<dbReference type="InterPro" id="IPR029063">
    <property type="entry name" value="SAM-dependent_MTases_sf"/>
</dbReference>
<dbReference type="SUPFAM" id="SSF53335">
    <property type="entry name" value="S-adenosyl-L-methionine-dependent methyltransferases"/>
    <property type="match status" value="1"/>
</dbReference>
<dbReference type="CDD" id="cd02440">
    <property type="entry name" value="AdoMet_MTases"/>
    <property type="match status" value="1"/>
</dbReference>
<sequence>MESGMAQNIYDSSDFFAGYSQLPRQVHGLGGAPEWPEIKAMLPDLVGMHVVDLGCGFGWASRWMREQGAASVRSLDLSQ</sequence>
<evidence type="ECO:0008006" key="3">
    <source>
        <dbReference type="Google" id="ProtNLM"/>
    </source>
</evidence>